<comment type="PTM">
    <text evidence="4">Methylated by PrmC. Methylation increases the termination efficiency of RF2.</text>
</comment>
<reference evidence="7" key="1">
    <citation type="journal article" date="2023" name="Microbiol Resour">
        <title>Genome Sequences of Rhodoplanes serenus and Two Thermotolerant Strains, Rhodoplanes tepidamans and 'Rhodoplanes cryptolactis,' Further Refine the Genus.</title>
        <authorList>
            <person name="Rayyan A.A."/>
            <person name="Kyndt J.A."/>
        </authorList>
    </citation>
    <scope>NUCLEOTIDE SEQUENCE</scope>
    <source>
        <strain evidence="7">DSM 9987</strain>
    </source>
</reference>
<organism evidence="7 8">
    <name type="scientific">Rhodoplanes tepidamans</name>
    <name type="common">Rhodoplanes cryptolactis</name>
    <dbReference type="NCBI Taxonomy" id="200616"/>
    <lineage>
        <taxon>Bacteria</taxon>
        <taxon>Pseudomonadati</taxon>
        <taxon>Pseudomonadota</taxon>
        <taxon>Alphaproteobacteria</taxon>
        <taxon>Hyphomicrobiales</taxon>
        <taxon>Nitrobacteraceae</taxon>
        <taxon>Rhodoplanes</taxon>
    </lineage>
</organism>
<dbReference type="InterPro" id="IPR004374">
    <property type="entry name" value="PrfB"/>
</dbReference>
<keyword evidence="4" id="KW-0963">Cytoplasm</keyword>
<dbReference type="PANTHER" id="PTHR43116:SF3">
    <property type="entry name" value="CLASS I PEPTIDE CHAIN RELEASE FACTOR"/>
    <property type="match status" value="1"/>
</dbReference>
<evidence type="ECO:0000256" key="4">
    <source>
        <dbReference type="HAMAP-Rule" id="MF_00094"/>
    </source>
</evidence>
<dbReference type="Gene3D" id="3.30.70.1660">
    <property type="match status" value="1"/>
</dbReference>
<feature type="domain" description="Prokaryotic-type class I peptide chain release factors" evidence="6">
    <location>
        <begin position="243"/>
        <end position="259"/>
    </location>
</feature>
<name>A0ABT5JIF3_RHOTP</name>
<protein>
    <recommendedName>
        <fullName evidence="4 5">Peptide chain release factor 2</fullName>
        <shortName evidence="4">RF-2</shortName>
    </recommendedName>
</protein>
<keyword evidence="8" id="KW-1185">Reference proteome</keyword>
<dbReference type="Proteomes" id="UP001165652">
    <property type="component" value="Unassembled WGS sequence"/>
</dbReference>
<reference evidence="7" key="2">
    <citation type="submission" date="2023-02" db="EMBL/GenBank/DDBJ databases">
        <authorList>
            <person name="Rayyan A."/>
            <person name="Meyer T."/>
            <person name="Kyndt J.A."/>
        </authorList>
    </citation>
    <scope>NUCLEOTIDE SEQUENCE</scope>
    <source>
        <strain evidence="7">DSM 9987</strain>
    </source>
</reference>
<comment type="function">
    <text evidence="4">Peptide chain release factor 2 directs the termination of translation in response to the peptide chain termination codons UGA and UAA.</text>
</comment>
<evidence type="ECO:0000256" key="2">
    <source>
        <dbReference type="ARBA" id="ARBA00022481"/>
    </source>
</evidence>
<evidence type="ECO:0000313" key="7">
    <source>
        <dbReference type="EMBL" id="MDC7789362.1"/>
    </source>
</evidence>
<dbReference type="HAMAP" id="MF_00094">
    <property type="entry name" value="Rel_fac_2"/>
    <property type="match status" value="1"/>
</dbReference>
<dbReference type="NCBIfam" id="TIGR00020">
    <property type="entry name" value="prfB"/>
    <property type="match status" value="1"/>
</dbReference>
<dbReference type="Pfam" id="PF00472">
    <property type="entry name" value="RF-1"/>
    <property type="match status" value="1"/>
</dbReference>
<dbReference type="RefSeq" id="WP_272780188.1">
    <property type="nucleotide sequence ID" value="NZ_JAQQLI010000069.1"/>
</dbReference>
<dbReference type="SMART" id="SM00937">
    <property type="entry name" value="PCRF"/>
    <property type="match status" value="1"/>
</dbReference>
<dbReference type="Pfam" id="PF03462">
    <property type="entry name" value="PCRF"/>
    <property type="match status" value="1"/>
</dbReference>
<dbReference type="InterPro" id="IPR005139">
    <property type="entry name" value="PCRF"/>
</dbReference>
<dbReference type="SUPFAM" id="SSF75620">
    <property type="entry name" value="Release factor"/>
    <property type="match status" value="1"/>
</dbReference>
<dbReference type="InterPro" id="IPR000352">
    <property type="entry name" value="Pep_chain_release_fac_I"/>
</dbReference>
<evidence type="ECO:0000313" key="8">
    <source>
        <dbReference type="Proteomes" id="UP001165652"/>
    </source>
</evidence>
<evidence type="ECO:0000256" key="1">
    <source>
        <dbReference type="ARBA" id="ARBA00010835"/>
    </source>
</evidence>
<feature type="modified residue" description="N5-methylglutamine" evidence="4">
    <location>
        <position position="250"/>
    </location>
</feature>
<evidence type="ECO:0000256" key="5">
    <source>
        <dbReference type="NCBIfam" id="TIGR00020"/>
    </source>
</evidence>
<comment type="subcellular location">
    <subcellularLocation>
        <location evidence="4">Cytoplasm</location>
    </subcellularLocation>
</comment>
<dbReference type="PANTHER" id="PTHR43116">
    <property type="entry name" value="PEPTIDE CHAIN RELEASE FACTOR 2"/>
    <property type="match status" value="1"/>
</dbReference>
<keyword evidence="2 4" id="KW-0488">Methylation</keyword>
<keyword evidence="3 4" id="KW-0648">Protein biosynthesis</keyword>
<evidence type="ECO:0000259" key="6">
    <source>
        <dbReference type="PROSITE" id="PS00745"/>
    </source>
</evidence>
<dbReference type="InterPro" id="IPR045853">
    <property type="entry name" value="Pep_chain_release_fac_I_sf"/>
</dbReference>
<evidence type="ECO:0000256" key="3">
    <source>
        <dbReference type="ARBA" id="ARBA00022917"/>
    </source>
</evidence>
<accession>A0ABT5JIF3</accession>
<dbReference type="PROSITE" id="PS00745">
    <property type="entry name" value="RF_PROK_I"/>
    <property type="match status" value="1"/>
</dbReference>
<comment type="caution">
    <text evidence="7">The sequence shown here is derived from an EMBL/GenBank/DDBJ whole genome shotgun (WGS) entry which is preliminary data.</text>
</comment>
<dbReference type="Gene3D" id="3.30.160.20">
    <property type="match status" value="1"/>
</dbReference>
<dbReference type="Gene3D" id="1.20.58.410">
    <property type="entry name" value="Release factor"/>
    <property type="match status" value="1"/>
</dbReference>
<dbReference type="EMBL" id="JAQQLI010000069">
    <property type="protein sequence ID" value="MDC7789362.1"/>
    <property type="molecule type" value="Genomic_DNA"/>
</dbReference>
<comment type="similarity">
    <text evidence="1 4">Belongs to the prokaryotic/mitochondrial release factor family.</text>
</comment>
<sequence length="376" mass="41985">MRAETQSVVEEIKQSVGLLRRHLDFDRARARLAELNKLAEDPDLWNDPQQAQRLMQERTSLEDSLTAIGRIEQELDDQVMLIELGEAESDSGVVGEAEAALKGLKAEVDRRQLEALLSGEADPNDTYLEVHAGAGGTESQDWAAMLLRMYTRWAEQHGYKIEYLEETEGEEAGIKSSTIIIKGHNAYGWLKTERGVHRLVRISPFDSNARRHTSFASVDVYPVIDDRIVIDVKESDVRTDTMRSGGAGGQHVNKTESAVRLTHIPTGLAVVCQAERSQHKNRATAWNMLRARLYEIELKKREAAAAAEFEAKTDIGWGHQIRSYVLQPYQMVKDLRTGVQTSDTGGVLDGDLDRFMEATLAQKAFGGGPEQIEDVE</sequence>
<proteinExistence type="inferred from homology"/>
<gene>
    <name evidence="4 7" type="primary">prfB</name>
    <name evidence="7" type="ORF">PQJ73_27080</name>
</gene>